<proteinExistence type="predicted"/>
<dbReference type="OrthoDB" id="9797709at2"/>
<dbReference type="SUPFAM" id="SSF56601">
    <property type="entry name" value="beta-lactamase/transpeptidase-like"/>
    <property type="match status" value="1"/>
</dbReference>
<dbReference type="RefSeq" id="WP_108978016.1">
    <property type="nucleotide sequence ID" value="NZ_BFBB01000008.1"/>
</dbReference>
<feature type="domain" description="Beta-lactamase-related" evidence="1">
    <location>
        <begin position="28"/>
        <end position="381"/>
    </location>
</feature>
<dbReference type="Proteomes" id="UP000245133">
    <property type="component" value="Unassembled WGS sequence"/>
</dbReference>
<keyword evidence="3" id="KW-1185">Reference proteome</keyword>
<accession>A0A2P2E490</accession>
<dbReference type="Gene3D" id="3.40.710.10">
    <property type="entry name" value="DD-peptidase/beta-lactamase superfamily"/>
    <property type="match status" value="1"/>
</dbReference>
<dbReference type="PANTHER" id="PTHR43319:SF3">
    <property type="entry name" value="BETA-LACTAMASE-RELATED DOMAIN-CONTAINING PROTEIN"/>
    <property type="match status" value="1"/>
</dbReference>
<organism evidence="2 3">
    <name type="scientific">Leptospira ryugenii</name>
    <dbReference type="NCBI Taxonomy" id="1917863"/>
    <lineage>
        <taxon>Bacteria</taxon>
        <taxon>Pseudomonadati</taxon>
        <taxon>Spirochaetota</taxon>
        <taxon>Spirochaetia</taxon>
        <taxon>Leptospirales</taxon>
        <taxon>Leptospiraceae</taxon>
        <taxon>Leptospira</taxon>
    </lineage>
</organism>
<evidence type="ECO:0000313" key="2">
    <source>
        <dbReference type="EMBL" id="GBF51708.1"/>
    </source>
</evidence>
<dbReference type="Pfam" id="PF00144">
    <property type="entry name" value="Beta-lactamase"/>
    <property type="match status" value="1"/>
</dbReference>
<dbReference type="InterPro" id="IPR012338">
    <property type="entry name" value="Beta-lactam/transpept-like"/>
</dbReference>
<comment type="caution">
    <text evidence="2">The sequence shown here is derived from an EMBL/GenBank/DDBJ whole genome shotgun (WGS) entry which is preliminary data.</text>
</comment>
<dbReference type="InterPro" id="IPR052907">
    <property type="entry name" value="Beta-lactamase/esterase"/>
</dbReference>
<evidence type="ECO:0000313" key="3">
    <source>
        <dbReference type="Proteomes" id="UP000245133"/>
    </source>
</evidence>
<sequence length="404" mass="45753">MNKEIEIQGICHPKFRKVREVFFDNFRTEGEVGAALCIYQDQQKVVDLWAGKQNLSPKTEWQENTTVPIFSVTKGLTSLCFLMLADREVFRYEDLVQKHWAEFSANGKETITIQQLLEHKAGLHALEKKLHISDFWENPEVVYQALIRQKPAWKPGEKQGYGAQIWGAYAAELFQKIQGESAGVFFAREVANKLGLNLYIGLPDSEKKNVALLYPVSNLMRILKLFPNILTGKGSEGRAAWDLLFGRSEVKKAYMNPSMGLAGIKAFNDAVLHKQELLWANAIGDARSLAKLFQILALGGGKQKEKLVSKQWIQRLSKKQLLNYDLVIHKPMAWRYGFLKEELDTFSPNPETFGHAGMGGSLVFADPKERLSFGYVCNALDHRTRAPKTLKLCRALYSSIGQRT</sequence>
<dbReference type="PANTHER" id="PTHR43319">
    <property type="entry name" value="BETA-LACTAMASE-RELATED"/>
    <property type="match status" value="1"/>
</dbReference>
<dbReference type="AlphaFoldDB" id="A0A2P2E490"/>
<dbReference type="InterPro" id="IPR001466">
    <property type="entry name" value="Beta-lactam-related"/>
</dbReference>
<gene>
    <name evidence="2" type="ORF">LPTSP4_32460</name>
</gene>
<evidence type="ECO:0000259" key="1">
    <source>
        <dbReference type="Pfam" id="PF00144"/>
    </source>
</evidence>
<name>A0A2P2E490_9LEPT</name>
<dbReference type="EMBL" id="BFBB01000008">
    <property type="protein sequence ID" value="GBF51708.1"/>
    <property type="molecule type" value="Genomic_DNA"/>
</dbReference>
<protein>
    <submittedName>
        <fullName evidence="2">Beta-lactamase</fullName>
    </submittedName>
</protein>
<reference evidence="2 3" key="1">
    <citation type="submission" date="2018-02" db="EMBL/GenBank/DDBJ databases">
        <title>Novel Leptospira species isolated from soil and water in Japan.</title>
        <authorList>
            <person name="Nakao R."/>
            <person name="Masuzawa T."/>
        </authorList>
    </citation>
    <scope>NUCLEOTIDE SEQUENCE [LARGE SCALE GENOMIC DNA]</scope>
    <source>
        <strain evidence="2 3">YH101</strain>
    </source>
</reference>